<protein>
    <recommendedName>
        <fullName evidence="4">Spheroidene monooxygenase</fullName>
    </recommendedName>
</protein>
<reference evidence="2 3" key="1">
    <citation type="submission" date="2019-03" db="EMBL/GenBank/DDBJ databases">
        <title>Draft genome sequences of novel Actinobacteria.</title>
        <authorList>
            <person name="Sahin N."/>
            <person name="Ay H."/>
            <person name="Saygin H."/>
        </authorList>
    </citation>
    <scope>NUCLEOTIDE SEQUENCE [LARGE SCALE GENOMIC DNA]</scope>
    <source>
        <strain evidence="2 3">DSM 45941</strain>
    </source>
</reference>
<evidence type="ECO:0000313" key="3">
    <source>
        <dbReference type="Proteomes" id="UP000295578"/>
    </source>
</evidence>
<organism evidence="2 3">
    <name type="scientific">Actinomadura darangshiensis</name>
    <dbReference type="NCBI Taxonomy" id="705336"/>
    <lineage>
        <taxon>Bacteria</taxon>
        <taxon>Bacillati</taxon>
        <taxon>Actinomycetota</taxon>
        <taxon>Actinomycetes</taxon>
        <taxon>Streptosporangiales</taxon>
        <taxon>Thermomonosporaceae</taxon>
        <taxon>Actinomadura</taxon>
    </lineage>
</organism>
<feature type="compositionally biased region" description="Polar residues" evidence="1">
    <location>
        <begin position="228"/>
        <end position="245"/>
    </location>
</feature>
<keyword evidence="3" id="KW-1185">Reference proteome</keyword>
<name>A0A4R5BZ27_9ACTN</name>
<proteinExistence type="predicted"/>
<evidence type="ECO:0000313" key="2">
    <source>
        <dbReference type="EMBL" id="TDD89632.1"/>
    </source>
</evidence>
<gene>
    <name evidence="2" type="ORF">E1293_04565</name>
</gene>
<dbReference type="EMBL" id="SMKY01000011">
    <property type="protein sequence ID" value="TDD89632.1"/>
    <property type="molecule type" value="Genomic_DNA"/>
</dbReference>
<dbReference type="AlphaFoldDB" id="A0A4R5BZ27"/>
<evidence type="ECO:0000256" key="1">
    <source>
        <dbReference type="SAM" id="MobiDB-lite"/>
    </source>
</evidence>
<evidence type="ECO:0008006" key="4">
    <source>
        <dbReference type="Google" id="ProtNLM"/>
    </source>
</evidence>
<sequence length="245" mass="27254">MLLSAHIVQTGMGKALTAFRRPPDPGAVDGLRYARTYLTAELRKGMLPSLAITGVALIAAWDDDEYLDRFLYHRRARPYEDGWRVRMLPARSIGELPGLPDLPRRERPTGDLPVVAVTVGRVRANRFLRFVRAAGAAEREAAGHPGFVDGLTLLRPPLVIGTFSLWRNVRDMRQYVTGKYPGGHERAMKVDREHRLNHEMSFSRYVPYAAEGRWGASNPLDMLDCVNGSDSTTGPLSPMDTSNGV</sequence>
<dbReference type="Proteomes" id="UP000295578">
    <property type="component" value="Unassembled WGS sequence"/>
</dbReference>
<dbReference type="OrthoDB" id="701861at2"/>
<feature type="region of interest" description="Disordered" evidence="1">
    <location>
        <begin position="225"/>
        <end position="245"/>
    </location>
</feature>
<dbReference type="RefSeq" id="WP_132194112.1">
    <property type="nucleotide sequence ID" value="NZ_SMKY01000011.1"/>
</dbReference>
<comment type="caution">
    <text evidence="2">The sequence shown here is derived from an EMBL/GenBank/DDBJ whole genome shotgun (WGS) entry which is preliminary data.</text>
</comment>
<accession>A0A4R5BZ27</accession>